<name>A0A9P1NB23_9PELO</name>
<dbReference type="InterPro" id="IPR050911">
    <property type="entry name" value="DRAM/TMEM150_Autophagy_Mod"/>
</dbReference>
<dbReference type="AlphaFoldDB" id="A0A9P1NB23"/>
<dbReference type="Pfam" id="PF10277">
    <property type="entry name" value="Frag1"/>
    <property type="match status" value="1"/>
</dbReference>
<keyword evidence="5 6" id="KW-0472">Membrane</keyword>
<evidence type="ECO:0000256" key="6">
    <source>
        <dbReference type="SAM" id="Phobius"/>
    </source>
</evidence>
<feature type="domain" description="CWH43-like N-terminal" evidence="7">
    <location>
        <begin position="7"/>
        <end position="237"/>
    </location>
</feature>
<gene>
    <name evidence="8" type="ORF">CAMP_LOCUS17524</name>
</gene>
<sequence>MMGDLRYAHLPIIFAIVFTLQVFATYTLALLNGNIDPFLPYLSSAGDLRPQSCVFGLFTNICAMLSWVIIFMRHKFCTSLHTNTRFLLPRACLNVSKYIGYAAAVGMFIVANVQETAIVPIHQTAAIMTFACGTLYMCFQTYVTYTMSGRVVHQNLARFRLVLSILAVISFFGAIIFAAIASHVFHSYYPDLPVPRPWNKKIWQPGTGYHNVSAFFEWAAAFLHCMFIVTFAREFEDVEVEVYIYHHNAEELSNQLRADLEQNPYGW</sequence>
<dbReference type="OrthoDB" id="191706at2759"/>
<evidence type="ECO:0000256" key="5">
    <source>
        <dbReference type="ARBA" id="ARBA00023136"/>
    </source>
</evidence>
<evidence type="ECO:0000313" key="9">
    <source>
        <dbReference type="Proteomes" id="UP001152747"/>
    </source>
</evidence>
<evidence type="ECO:0000256" key="1">
    <source>
        <dbReference type="ARBA" id="ARBA00004127"/>
    </source>
</evidence>
<reference evidence="8" key="1">
    <citation type="submission" date="2022-11" db="EMBL/GenBank/DDBJ databases">
        <authorList>
            <person name="Kikuchi T."/>
        </authorList>
    </citation>
    <scope>NUCLEOTIDE SEQUENCE</scope>
    <source>
        <strain evidence="8">PS1010</strain>
    </source>
</reference>
<keyword evidence="4 6" id="KW-1133">Transmembrane helix</keyword>
<keyword evidence="3 6" id="KW-0812">Transmembrane</keyword>
<dbReference type="PANTHER" id="PTHR21324">
    <property type="entry name" value="FASTING-INDUCIBLE INTEGRAL MEMBRANE PROTEIN TM6P1-RELATED"/>
    <property type="match status" value="1"/>
</dbReference>
<proteinExistence type="inferred from homology"/>
<feature type="transmembrane region" description="Helical" evidence="6">
    <location>
        <begin position="159"/>
        <end position="189"/>
    </location>
</feature>
<comment type="caution">
    <text evidence="8">The sequence shown here is derived from an EMBL/GenBank/DDBJ whole genome shotgun (WGS) entry which is preliminary data.</text>
</comment>
<comment type="similarity">
    <text evidence="2">Belongs to the DRAM/TMEM150 family.</text>
</comment>
<feature type="transmembrane region" description="Helical" evidence="6">
    <location>
        <begin position="7"/>
        <end position="28"/>
    </location>
</feature>
<evidence type="ECO:0000256" key="3">
    <source>
        <dbReference type="ARBA" id="ARBA00022692"/>
    </source>
</evidence>
<organism evidence="8 9">
    <name type="scientific">Caenorhabditis angaria</name>
    <dbReference type="NCBI Taxonomy" id="860376"/>
    <lineage>
        <taxon>Eukaryota</taxon>
        <taxon>Metazoa</taxon>
        <taxon>Ecdysozoa</taxon>
        <taxon>Nematoda</taxon>
        <taxon>Chromadorea</taxon>
        <taxon>Rhabditida</taxon>
        <taxon>Rhabditina</taxon>
        <taxon>Rhabditomorpha</taxon>
        <taxon>Rhabditoidea</taxon>
        <taxon>Rhabditidae</taxon>
        <taxon>Peloderinae</taxon>
        <taxon>Caenorhabditis</taxon>
    </lineage>
</organism>
<dbReference type="EMBL" id="CANHGI010000006">
    <property type="protein sequence ID" value="CAI5454887.1"/>
    <property type="molecule type" value="Genomic_DNA"/>
</dbReference>
<evidence type="ECO:0000256" key="4">
    <source>
        <dbReference type="ARBA" id="ARBA00022989"/>
    </source>
</evidence>
<comment type="subcellular location">
    <subcellularLocation>
        <location evidence="1">Endomembrane system</location>
        <topology evidence="1">Multi-pass membrane protein</topology>
    </subcellularLocation>
</comment>
<dbReference type="InterPro" id="IPR019402">
    <property type="entry name" value="CWH43_N"/>
</dbReference>
<dbReference type="PANTHER" id="PTHR21324:SF2">
    <property type="entry name" value="EG:22E5.9 PROTEIN"/>
    <property type="match status" value="1"/>
</dbReference>
<feature type="transmembrane region" description="Helical" evidence="6">
    <location>
        <begin position="117"/>
        <end position="139"/>
    </location>
</feature>
<evidence type="ECO:0000313" key="8">
    <source>
        <dbReference type="EMBL" id="CAI5454887.1"/>
    </source>
</evidence>
<dbReference type="GO" id="GO:0012505">
    <property type="term" value="C:endomembrane system"/>
    <property type="evidence" value="ECO:0007669"/>
    <property type="project" value="UniProtKB-SubCell"/>
</dbReference>
<feature type="transmembrane region" description="Helical" evidence="6">
    <location>
        <begin position="91"/>
        <end position="111"/>
    </location>
</feature>
<keyword evidence="9" id="KW-1185">Reference proteome</keyword>
<feature type="transmembrane region" description="Helical" evidence="6">
    <location>
        <begin position="209"/>
        <end position="229"/>
    </location>
</feature>
<evidence type="ECO:0000259" key="7">
    <source>
        <dbReference type="Pfam" id="PF10277"/>
    </source>
</evidence>
<accession>A0A9P1NB23</accession>
<feature type="transmembrane region" description="Helical" evidence="6">
    <location>
        <begin position="48"/>
        <end position="70"/>
    </location>
</feature>
<protein>
    <recommendedName>
        <fullName evidence="7">CWH43-like N-terminal domain-containing protein</fullName>
    </recommendedName>
</protein>
<evidence type="ECO:0000256" key="2">
    <source>
        <dbReference type="ARBA" id="ARBA00006565"/>
    </source>
</evidence>
<dbReference type="Proteomes" id="UP001152747">
    <property type="component" value="Unassembled WGS sequence"/>
</dbReference>